<proteinExistence type="predicted"/>
<dbReference type="Proteomes" id="UP000204391">
    <property type="component" value="Chromosome"/>
</dbReference>
<protein>
    <submittedName>
        <fullName evidence="1">Uncharacterized protein</fullName>
    </submittedName>
</protein>
<accession>A0A221MF31</accession>
<name>A0A221MF31_9BACI</name>
<reference evidence="1 2" key="1">
    <citation type="journal article" date="2003" name="Int. J. Syst. Evol. Microbiol.">
        <title>Virgibacillus carmonensis sp. nov., Virgibacillus necropolis sp. nov. and Virgibacillus picturae sp. nov., three novel species isolated from deteriorated mural paintings, transfer of the species of the genus salibacillus to Virgibacillus, as Virgibacillus marismortui comb. nov. and Virgibacillus salexigens comb. nov., and emended description of the genus Virgibacillus.</title>
        <authorList>
            <person name="Heyrman J."/>
            <person name="Logan N.A."/>
            <person name="Busse H.J."/>
            <person name="Balcaen A."/>
            <person name="Lebbe L."/>
            <person name="Rodriguez-Diaz M."/>
            <person name="Swings J."/>
            <person name="De Vos P."/>
        </authorList>
    </citation>
    <scope>NUCLEOTIDE SEQUENCE [LARGE SCALE GENOMIC DNA]</scope>
    <source>
        <strain evidence="1 2">LMG 19488</strain>
    </source>
</reference>
<evidence type="ECO:0000313" key="2">
    <source>
        <dbReference type="Proteomes" id="UP000204391"/>
    </source>
</evidence>
<gene>
    <name evidence="1" type="ORF">CFK40_15275</name>
</gene>
<dbReference type="AlphaFoldDB" id="A0A221MF31"/>
<dbReference type="KEGG" id="vne:CFK40_15275"/>
<sequence length="64" mass="7677">MTFGGRELPLYEPIHRLVHLKDKLKIKATLQALHLNHKQKGMINELRRQCNLQSIKDWNKRDFI</sequence>
<evidence type="ECO:0000313" key="1">
    <source>
        <dbReference type="EMBL" id="ASN06283.1"/>
    </source>
</evidence>
<dbReference type="EMBL" id="CP022437">
    <property type="protein sequence ID" value="ASN06283.1"/>
    <property type="molecule type" value="Genomic_DNA"/>
</dbReference>
<keyword evidence="2" id="KW-1185">Reference proteome</keyword>
<organism evidence="1 2">
    <name type="scientific">Virgibacillus necropolis</name>
    <dbReference type="NCBI Taxonomy" id="163877"/>
    <lineage>
        <taxon>Bacteria</taxon>
        <taxon>Bacillati</taxon>
        <taxon>Bacillota</taxon>
        <taxon>Bacilli</taxon>
        <taxon>Bacillales</taxon>
        <taxon>Bacillaceae</taxon>
        <taxon>Virgibacillus</taxon>
    </lineage>
</organism>